<feature type="domain" description="CheR-type methyltransferase" evidence="4">
    <location>
        <begin position="1"/>
        <end position="205"/>
    </location>
</feature>
<evidence type="ECO:0000259" key="4">
    <source>
        <dbReference type="PROSITE" id="PS50123"/>
    </source>
</evidence>
<dbReference type="InterPro" id="IPR000780">
    <property type="entry name" value="CheR_MeTrfase"/>
</dbReference>
<feature type="non-terminal residue" evidence="5">
    <location>
        <position position="1"/>
    </location>
</feature>
<dbReference type="PANTHER" id="PTHR24422:SF19">
    <property type="entry name" value="CHEMOTAXIS PROTEIN METHYLTRANSFERASE"/>
    <property type="match status" value="1"/>
</dbReference>
<reference evidence="5" key="1">
    <citation type="journal article" date="2015" name="Nature">
        <title>Complex archaea that bridge the gap between prokaryotes and eukaryotes.</title>
        <authorList>
            <person name="Spang A."/>
            <person name="Saw J.H."/>
            <person name="Jorgensen S.L."/>
            <person name="Zaremba-Niedzwiedzka K."/>
            <person name="Martijn J."/>
            <person name="Lind A.E."/>
            <person name="van Eijk R."/>
            <person name="Schleper C."/>
            <person name="Guy L."/>
            <person name="Ettema T.J."/>
        </authorList>
    </citation>
    <scope>NUCLEOTIDE SEQUENCE</scope>
</reference>
<dbReference type="InterPro" id="IPR050903">
    <property type="entry name" value="Bact_Chemotaxis_MeTrfase"/>
</dbReference>
<organism evidence="5">
    <name type="scientific">marine sediment metagenome</name>
    <dbReference type="NCBI Taxonomy" id="412755"/>
    <lineage>
        <taxon>unclassified sequences</taxon>
        <taxon>metagenomes</taxon>
        <taxon>ecological metagenomes</taxon>
    </lineage>
</organism>
<dbReference type="Pfam" id="PF01739">
    <property type="entry name" value="CheR"/>
    <property type="match status" value="1"/>
</dbReference>
<dbReference type="SMART" id="SM00138">
    <property type="entry name" value="MeTrc"/>
    <property type="match status" value="1"/>
</dbReference>
<keyword evidence="2" id="KW-0808">Transferase</keyword>
<dbReference type="InterPro" id="IPR029063">
    <property type="entry name" value="SAM-dependent_MTases_sf"/>
</dbReference>
<dbReference type="Gene3D" id="3.40.50.150">
    <property type="entry name" value="Vaccinia Virus protein VP39"/>
    <property type="match status" value="1"/>
</dbReference>
<dbReference type="SUPFAM" id="SSF53335">
    <property type="entry name" value="S-adenosyl-L-methionine-dependent methyltransferases"/>
    <property type="match status" value="1"/>
</dbReference>
<keyword evidence="1" id="KW-0489">Methyltransferase</keyword>
<dbReference type="GO" id="GO:0008757">
    <property type="term" value="F:S-adenosylmethionine-dependent methyltransferase activity"/>
    <property type="evidence" value="ECO:0007669"/>
    <property type="project" value="InterPro"/>
</dbReference>
<dbReference type="EMBL" id="LAZR01005766">
    <property type="protein sequence ID" value="KKM97282.1"/>
    <property type="molecule type" value="Genomic_DNA"/>
</dbReference>
<dbReference type="PANTHER" id="PTHR24422">
    <property type="entry name" value="CHEMOTAXIS PROTEIN METHYLTRANSFERASE"/>
    <property type="match status" value="1"/>
</dbReference>
<accession>A0A0F9PVS9</accession>
<evidence type="ECO:0000313" key="5">
    <source>
        <dbReference type="EMBL" id="KKM97282.1"/>
    </source>
</evidence>
<evidence type="ECO:0000256" key="3">
    <source>
        <dbReference type="ARBA" id="ARBA00022691"/>
    </source>
</evidence>
<proteinExistence type="predicted"/>
<gene>
    <name evidence="5" type="ORF">LCGC14_1169600</name>
</gene>
<dbReference type="PROSITE" id="PS50123">
    <property type="entry name" value="CHER"/>
    <property type="match status" value="1"/>
</dbReference>
<dbReference type="InterPro" id="IPR022642">
    <property type="entry name" value="CheR_C"/>
</dbReference>
<dbReference type="AlphaFoldDB" id="A0A0F9PVS9"/>
<comment type="caution">
    <text evidence="5">The sequence shown here is derived from an EMBL/GenBank/DDBJ whole genome shotgun (WGS) entry which is preliminary data.</text>
</comment>
<evidence type="ECO:0000256" key="1">
    <source>
        <dbReference type="ARBA" id="ARBA00022603"/>
    </source>
</evidence>
<dbReference type="GO" id="GO:0032259">
    <property type="term" value="P:methylation"/>
    <property type="evidence" value="ECO:0007669"/>
    <property type="project" value="UniProtKB-KW"/>
</dbReference>
<dbReference type="PRINTS" id="PR00996">
    <property type="entry name" value="CHERMTFRASE"/>
</dbReference>
<name>A0A0F9PVS9_9ZZZZ</name>
<keyword evidence="3" id="KW-0949">S-adenosyl-L-methionine</keyword>
<evidence type="ECO:0000256" key="2">
    <source>
        <dbReference type="ARBA" id="ARBA00022679"/>
    </source>
</evidence>
<sequence>ITTNLTAFFREKHHFEFLKNTVIPQLVKLKGNKKHLRIWSAGCSTGEEPYSIAIALKEALPDFDDWDVKILATDLDANVVAHGKAGIYRSDRIDGLDEKRIKRWFRRGTGNNAELVKISPELQKMITFKRLNLLQEWPMSRPFDLMFCRNVVIYFDKNTQRILFDRYADILADDAYLFIGHSETLFKVSTRFDSLGQTIYQKNMS</sequence>
<protein>
    <recommendedName>
        <fullName evidence="4">CheR-type methyltransferase domain-containing protein</fullName>
    </recommendedName>
</protein>